<keyword evidence="1" id="KW-0175">Coiled coil</keyword>
<organism evidence="2 3">
    <name type="scientific">Clostridium combesii</name>
    <dbReference type="NCBI Taxonomy" id="39481"/>
    <lineage>
        <taxon>Bacteria</taxon>
        <taxon>Bacillati</taxon>
        <taxon>Bacillota</taxon>
        <taxon>Clostridia</taxon>
        <taxon>Eubacteriales</taxon>
        <taxon>Clostridiaceae</taxon>
        <taxon>Clostridium</taxon>
    </lineage>
</organism>
<reference evidence="2 3" key="1">
    <citation type="submission" date="2017-10" db="EMBL/GenBank/DDBJ databases">
        <title>Reclassification of Eubacterium combesii and discrepancies in the nomenclature of botulinum neurotoxin producing clostridia. Request for an Opinion.</title>
        <authorList>
            <person name="Dobritsa A.P."/>
            <person name="Kutumbaka K.K."/>
            <person name="Samadpour M."/>
        </authorList>
    </citation>
    <scope>NUCLEOTIDE SEQUENCE [LARGE SCALE GENOMIC DNA]</scope>
    <source>
        <strain evidence="2 3">DSM 20696</strain>
    </source>
</reference>
<sequence length="210" mass="25553">MDLVTYRWGDIMNNSIKYNEIKIDSIRYELDFDLNTVDYLNDLYNLFNNKMNYVTTYLKKNEFNEDEWDVEFIKQDTLEIKDKFIEAFINSNDFIWEMYLDKKLLKLVENYKKKFSIIDHYAKEEELKVGRYFDMLCEMFSNIYSYTEMVYEKYNIKVNELRNEMKQLKDEFNDLINGEEYKTYCGKEIYKFSSKSNCLDTGDCDDFIAA</sequence>
<protein>
    <submittedName>
        <fullName evidence="2">Uncharacterized protein</fullName>
    </submittedName>
</protein>
<feature type="coiled-coil region" evidence="1">
    <location>
        <begin position="151"/>
        <end position="178"/>
    </location>
</feature>
<dbReference type="RefSeq" id="WP_099838478.1">
    <property type="nucleotide sequence ID" value="NZ_PEIK01000003.1"/>
</dbReference>
<name>A0A2G7HJE0_9CLOT</name>
<evidence type="ECO:0000313" key="3">
    <source>
        <dbReference type="Proteomes" id="UP000231322"/>
    </source>
</evidence>
<dbReference type="AlphaFoldDB" id="A0A2G7HJE0"/>
<evidence type="ECO:0000256" key="1">
    <source>
        <dbReference type="SAM" id="Coils"/>
    </source>
</evidence>
<keyword evidence="3" id="KW-1185">Reference proteome</keyword>
<gene>
    <name evidence="2" type="ORF">CS538_05205</name>
</gene>
<dbReference type="Proteomes" id="UP000231322">
    <property type="component" value="Unassembled WGS sequence"/>
</dbReference>
<comment type="caution">
    <text evidence="2">The sequence shown here is derived from an EMBL/GenBank/DDBJ whole genome shotgun (WGS) entry which is preliminary data.</text>
</comment>
<proteinExistence type="predicted"/>
<evidence type="ECO:0000313" key="2">
    <source>
        <dbReference type="EMBL" id="PIH05228.1"/>
    </source>
</evidence>
<dbReference type="EMBL" id="PEIK01000003">
    <property type="protein sequence ID" value="PIH05228.1"/>
    <property type="molecule type" value="Genomic_DNA"/>
</dbReference>
<accession>A0A2G7HJE0</accession>